<protein>
    <submittedName>
        <fullName evidence="1">Uncharacterized protein</fullName>
    </submittedName>
</protein>
<proteinExistence type="predicted"/>
<dbReference type="Proteomes" id="UP000275652">
    <property type="component" value="Unassembled WGS sequence"/>
</dbReference>
<reference evidence="1 3" key="2">
    <citation type="submission" date="2018-08" db="EMBL/GenBank/DDBJ databases">
        <title>Aphanomyces genome sequencing and annotation.</title>
        <authorList>
            <person name="Minardi D."/>
            <person name="Oidtmann B."/>
            <person name="Van Der Giezen M."/>
            <person name="Studholme D.J."/>
        </authorList>
    </citation>
    <scope>NUCLEOTIDE SEQUENCE [LARGE SCALE GENOMIC DNA]</scope>
    <source>
        <strain evidence="1 3">Yx</strain>
    </source>
</reference>
<sequence length="101" mass="11586">MGGLMWMLVMASVLFGICGVLHAVLVYAQDFEAWKVRIALSDYQVSLDRCEREIQRVTWQLETMARDPVDQSHEWTQDHATAKAISTAWQAIHDQVDIQPK</sequence>
<dbReference type="EMBL" id="QUTI01032525">
    <property type="protein sequence ID" value="RLO02845.1"/>
    <property type="molecule type" value="Genomic_DNA"/>
</dbReference>
<evidence type="ECO:0000313" key="4">
    <source>
        <dbReference type="Proteomes" id="UP000275652"/>
    </source>
</evidence>
<reference evidence="2 4" key="1">
    <citation type="journal article" date="2018" name="J. Invertebr. Pathol.">
        <title>New genotyping method for the causative agent of crayfish plague (Aphanomyces astaci) based on whole genome data.</title>
        <authorList>
            <person name="Minardi D."/>
            <person name="Studholme D.J."/>
            <person name="van der Giezen M."/>
            <person name="Pretto T."/>
            <person name="Oidtmann B."/>
        </authorList>
    </citation>
    <scope>NUCLEOTIDE SEQUENCE [LARGE SCALE GENOMIC DNA]</scope>
    <source>
        <strain evidence="2 4">KB13</strain>
    </source>
</reference>
<accession>A0A397A123</accession>
<dbReference type="AlphaFoldDB" id="A0A397A123"/>
<dbReference type="EMBL" id="QUTA01009180">
    <property type="protein sequence ID" value="RHY01533.1"/>
    <property type="molecule type" value="Genomic_DNA"/>
</dbReference>
<evidence type="ECO:0000313" key="2">
    <source>
        <dbReference type="EMBL" id="RLO02845.1"/>
    </source>
</evidence>
<evidence type="ECO:0000313" key="1">
    <source>
        <dbReference type="EMBL" id="RHY01533.1"/>
    </source>
</evidence>
<organism evidence="1 3">
    <name type="scientific">Aphanomyces astaci</name>
    <name type="common">Crayfish plague agent</name>
    <dbReference type="NCBI Taxonomy" id="112090"/>
    <lineage>
        <taxon>Eukaryota</taxon>
        <taxon>Sar</taxon>
        <taxon>Stramenopiles</taxon>
        <taxon>Oomycota</taxon>
        <taxon>Saprolegniomycetes</taxon>
        <taxon>Saprolegniales</taxon>
        <taxon>Verrucalvaceae</taxon>
        <taxon>Aphanomyces</taxon>
    </lineage>
</organism>
<evidence type="ECO:0000313" key="3">
    <source>
        <dbReference type="Proteomes" id="UP000266239"/>
    </source>
</evidence>
<comment type="caution">
    <text evidence="1">The sequence shown here is derived from an EMBL/GenBank/DDBJ whole genome shotgun (WGS) entry which is preliminary data.</text>
</comment>
<dbReference type="Proteomes" id="UP000266239">
    <property type="component" value="Unassembled WGS sequence"/>
</dbReference>
<name>A0A397A123_APHAT</name>
<gene>
    <name evidence="1" type="ORF">DYB25_003249</name>
    <name evidence="2" type="ORF">DYB28_008161</name>
</gene>